<gene>
    <name evidence="1" type="ORF">GR328_03060</name>
</gene>
<reference evidence="1 2" key="2">
    <citation type="submission" date="2020-01" db="EMBL/GenBank/DDBJ databases">
        <title>Microvirga sp. nov., an arsenate reduction bacterium isolated from Tibet hotspring sediments.</title>
        <authorList>
            <person name="Xian W.-D."/>
            <person name="Li W.-J."/>
        </authorList>
    </citation>
    <scope>NUCLEOTIDE SEQUENCE [LARGE SCALE GENOMIC DNA]</scope>
    <source>
        <strain evidence="1 2">KCTC 23863</strain>
    </source>
</reference>
<evidence type="ECO:0000313" key="2">
    <source>
        <dbReference type="Proteomes" id="UP000436483"/>
    </source>
</evidence>
<dbReference type="EMBL" id="WURB01000002">
    <property type="protein sequence ID" value="MXQ10453.1"/>
    <property type="molecule type" value="Genomic_DNA"/>
</dbReference>
<accession>A0A7X3MP32</accession>
<keyword evidence="2" id="KW-1185">Reference proteome</keyword>
<dbReference type="RefSeq" id="WP_160883068.1">
    <property type="nucleotide sequence ID" value="NZ_WURB01000002.1"/>
</dbReference>
<dbReference type="Proteomes" id="UP000436483">
    <property type="component" value="Unassembled WGS sequence"/>
</dbReference>
<dbReference type="OrthoDB" id="7906710at2"/>
<evidence type="ECO:0000313" key="1">
    <source>
        <dbReference type="EMBL" id="MXQ10453.1"/>
    </source>
</evidence>
<name>A0A7X3MP32_9HYPH</name>
<organism evidence="1 2">
    <name type="scientific">Microvirga makkahensis</name>
    <dbReference type="NCBI Taxonomy" id="1128670"/>
    <lineage>
        <taxon>Bacteria</taxon>
        <taxon>Pseudomonadati</taxon>
        <taxon>Pseudomonadota</taxon>
        <taxon>Alphaproteobacteria</taxon>
        <taxon>Hyphomicrobiales</taxon>
        <taxon>Methylobacteriaceae</taxon>
        <taxon>Microvirga</taxon>
    </lineage>
</organism>
<comment type="caution">
    <text evidence="1">The sequence shown here is derived from an EMBL/GenBank/DDBJ whole genome shotgun (WGS) entry which is preliminary data.</text>
</comment>
<proteinExistence type="predicted"/>
<reference evidence="1 2" key="1">
    <citation type="submission" date="2019-12" db="EMBL/GenBank/DDBJ databases">
        <authorList>
            <person name="Yuan C.-G."/>
        </authorList>
    </citation>
    <scope>NUCLEOTIDE SEQUENCE [LARGE SCALE GENOMIC DNA]</scope>
    <source>
        <strain evidence="1 2">KCTC 23863</strain>
    </source>
</reference>
<protein>
    <submittedName>
        <fullName evidence="1">Uncharacterized protein</fullName>
    </submittedName>
</protein>
<sequence length="127" mass="14597">MLTENQIKSNDWTAEINDRFGWMFGRGGFHAECQGGWRHILHGLFAKIDRHVQGEEREDFQITQVKEKYGTLRVHVCGGDDEVYAWIDDAEMESGMTCEICAAPGTTVNDGWMMTRCRRHTRKSGDQ</sequence>
<dbReference type="AlphaFoldDB" id="A0A7X3MP32"/>